<keyword evidence="1" id="KW-0812">Transmembrane</keyword>
<keyword evidence="4" id="KW-1185">Reference proteome</keyword>
<dbReference type="Pfam" id="PF06724">
    <property type="entry name" value="DUF1206"/>
    <property type="match status" value="3"/>
</dbReference>
<dbReference type="EMBL" id="JAMPKK010000002">
    <property type="protein sequence ID" value="MEP0863217.1"/>
    <property type="molecule type" value="Genomic_DNA"/>
</dbReference>
<dbReference type="Proteomes" id="UP001442494">
    <property type="component" value="Unassembled WGS sequence"/>
</dbReference>
<feature type="transmembrane region" description="Helical" evidence="1">
    <location>
        <begin position="30"/>
        <end position="49"/>
    </location>
</feature>
<keyword evidence="1" id="KW-0472">Membrane</keyword>
<evidence type="ECO:0000313" key="4">
    <source>
        <dbReference type="Proteomes" id="UP001442494"/>
    </source>
</evidence>
<feature type="transmembrane region" description="Helical" evidence="1">
    <location>
        <begin position="245"/>
        <end position="266"/>
    </location>
</feature>
<feature type="domain" description="DUF1206" evidence="2">
    <location>
        <begin position="202"/>
        <end position="271"/>
    </location>
</feature>
<dbReference type="RefSeq" id="WP_190427929.1">
    <property type="nucleotide sequence ID" value="NZ_JAMPKK010000002.1"/>
</dbReference>
<comment type="caution">
    <text evidence="3">The sequence shown here is derived from an EMBL/GenBank/DDBJ whole genome shotgun (WGS) entry which is preliminary data.</text>
</comment>
<keyword evidence="1" id="KW-1133">Transmembrane helix</keyword>
<reference evidence="3 4" key="1">
    <citation type="submission" date="2022-04" db="EMBL/GenBank/DDBJ databases">
        <title>Positive selection, recombination, and allopatry shape intraspecific diversity of widespread and dominant cyanobacteria.</title>
        <authorList>
            <person name="Wei J."/>
            <person name="Shu W."/>
            <person name="Hu C."/>
        </authorList>
    </citation>
    <scope>NUCLEOTIDE SEQUENCE [LARGE SCALE GENOMIC DNA]</scope>
    <source>
        <strain evidence="3 4">GB2-A5</strain>
    </source>
</reference>
<accession>A0ABV0JIG4</accession>
<evidence type="ECO:0000259" key="2">
    <source>
        <dbReference type="Pfam" id="PF06724"/>
    </source>
</evidence>
<feature type="domain" description="DUF1206" evidence="2">
    <location>
        <begin position="107"/>
        <end position="176"/>
    </location>
</feature>
<feature type="transmembrane region" description="Helical" evidence="1">
    <location>
        <begin position="69"/>
        <end position="87"/>
    </location>
</feature>
<organism evidence="3 4">
    <name type="scientific">Funiculus sociatus GB2-A5</name>
    <dbReference type="NCBI Taxonomy" id="2933946"/>
    <lineage>
        <taxon>Bacteria</taxon>
        <taxon>Bacillati</taxon>
        <taxon>Cyanobacteriota</taxon>
        <taxon>Cyanophyceae</taxon>
        <taxon>Coleofasciculales</taxon>
        <taxon>Coleofasciculaceae</taxon>
        <taxon>Funiculus</taxon>
    </lineage>
</organism>
<dbReference type="InterPro" id="IPR009597">
    <property type="entry name" value="DUF1206"/>
</dbReference>
<feature type="transmembrane region" description="Helical" evidence="1">
    <location>
        <begin position="107"/>
        <end position="131"/>
    </location>
</feature>
<gene>
    <name evidence="3" type="ORF">NDI37_01895</name>
</gene>
<evidence type="ECO:0000256" key="1">
    <source>
        <dbReference type="SAM" id="Phobius"/>
    </source>
</evidence>
<feature type="transmembrane region" description="Helical" evidence="1">
    <location>
        <begin position="151"/>
        <end position="172"/>
    </location>
</feature>
<name>A0ABV0JIG4_9CYAN</name>
<feature type="domain" description="DUF1206" evidence="2">
    <location>
        <begin position="24"/>
        <end position="91"/>
    </location>
</feature>
<protein>
    <submittedName>
        <fullName evidence="3">DUF1206 domain-containing protein</fullName>
    </submittedName>
</protein>
<proteinExistence type="predicted"/>
<evidence type="ECO:0000313" key="3">
    <source>
        <dbReference type="EMBL" id="MEP0863217.1"/>
    </source>
</evidence>
<sequence>MNTGQKDPITGANSSEWVERLARLGFGARGVVYATVGVLAAQAAFGAGGKTTDTKGALQSIVTQPFGKFLLAIVAFGLLGYVLWRFVEAIADPENKGTDAKGLALRLGYAGSGLIYAGLAWSAIKLILGSGGGGNSNSSQDWTARLLAQPFGQFLTGIVGAAVIGMGFYQFYRAYKAKFRKKWKISEMSQQEEKWATLASRFGIASRGVVFSIIGLFLLQAARQSDATQVEGLGGALAALARQPFGPWLLGIVAFGLIAYGIYNFVEARYRRIQTR</sequence>
<feature type="transmembrane region" description="Helical" evidence="1">
    <location>
        <begin position="204"/>
        <end position="222"/>
    </location>
</feature>